<protein>
    <submittedName>
        <fullName evidence="1">Uncharacterized protein</fullName>
    </submittedName>
</protein>
<keyword evidence="2" id="KW-1185">Reference proteome</keyword>
<accession>A0ACC2XUK1</accession>
<evidence type="ECO:0000313" key="1">
    <source>
        <dbReference type="EMBL" id="KAJ9127703.1"/>
    </source>
</evidence>
<sequence length="247" mass="27018">MALLAHVPITEISSVLTDRLTKGEKDDEDMEVDANAEEEDTEDEDAPELGQLYAPGQYVSGIITQNYPSESSNKSFLGMYTPTEQTRLASRIEMSLRPEKVNEGVMKADVTTGFRLTGTLKSEEDHGWSVDLGVKDIEGFLKKKEVEGKAIHAGQVFDFVVSSATGRLAQLTLDETQNKRTLGPEVYTNVSSILPGHLISCLITAIVPAGLNVKISGFFDGTIDITHLGIGEKDIEKEFKLGKRVSR</sequence>
<proteinExistence type="predicted"/>
<reference evidence="1" key="1">
    <citation type="submission" date="2023-04" db="EMBL/GenBank/DDBJ databases">
        <title>Draft Genome sequencing of Naganishia species isolated from polar environments using Oxford Nanopore Technology.</title>
        <authorList>
            <person name="Leo P."/>
            <person name="Venkateswaran K."/>
        </authorList>
    </citation>
    <scope>NUCLEOTIDE SEQUENCE</scope>
    <source>
        <strain evidence="1">DBVPG 5303</strain>
    </source>
</reference>
<evidence type="ECO:0000313" key="2">
    <source>
        <dbReference type="Proteomes" id="UP001234202"/>
    </source>
</evidence>
<comment type="caution">
    <text evidence="1">The sequence shown here is derived from an EMBL/GenBank/DDBJ whole genome shotgun (WGS) entry which is preliminary data.</text>
</comment>
<dbReference type="EMBL" id="JASBWV010000002">
    <property type="protein sequence ID" value="KAJ9127703.1"/>
    <property type="molecule type" value="Genomic_DNA"/>
</dbReference>
<dbReference type="Proteomes" id="UP001234202">
    <property type="component" value="Unassembled WGS sequence"/>
</dbReference>
<name>A0ACC2XUK1_9TREE</name>
<organism evidence="1 2">
    <name type="scientific">Naganishia onofrii</name>
    <dbReference type="NCBI Taxonomy" id="1851511"/>
    <lineage>
        <taxon>Eukaryota</taxon>
        <taxon>Fungi</taxon>
        <taxon>Dikarya</taxon>
        <taxon>Basidiomycota</taxon>
        <taxon>Agaricomycotina</taxon>
        <taxon>Tremellomycetes</taxon>
        <taxon>Filobasidiales</taxon>
        <taxon>Filobasidiaceae</taxon>
        <taxon>Naganishia</taxon>
    </lineage>
</organism>
<gene>
    <name evidence="1" type="ORF">QFC24_001113</name>
</gene>